<evidence type="ECO:0008006" key="3">
    <source>
        <dbReference type="Google" id="ProtNLM"/>
    </source>
</evidence>
<gene>
    <name evidence="1" type="ORF">ND861_00030</name>
</gene>
<dbReference type="EMBL" id="JAMQPM010000001">
    <property type="protein sequence ID" value="MCW7524715.1"/>
    <property type="molecule type" value="Genomic_DNA"/>
</dbReference>
<dbReference type="Proteomes" id="UP001208912">
    <property type="component" value="Unassembled WGS sequence"/>
</dbReference>
<sequence length="233" mass="25734">MQIENRVNALNQNGKLSQGKNGPIAQTVKSTYEYFQGINIETEIAGLSGDKKAIARDALKYIQDYTSADQFANDTQSALCNVISAWEAGILANRSPEQVNRNFAEFYKEQVLAGNIKKDNYGSTVGVFYNSDKPYLEPTKVLSNNIDFSTDAGKASAIQELNTTSARVAQIYLDYPGGKKGEHFVIAYKNAQGDWIIKDHNEKGSMNPDNWKNGGKLINAINRGLIADIRLVE</sequence>
<accession>A0ABT3MCT5</accession>
<organism evidence="1 2">
    <name type="scientific">Leptospira soteropolitanensis</name>
    <dbReference type="NCBI Taxonomy" id="2950025"/>
    <lineage>
        <taxon>Bacteria</taxon>
        <taxon>Pseudomonadati</taxon>
        <taxon>Spirochaetota</taxon>
        <taxon>Spirochaetia</taxon>
        <taxon>Leptospirales</taxon>
        <taxon>Leptospiraceae</taxon>
        <taxon>Leptospira</taxon>
    </lineage>
</organism>
<reference evidence="1 2" key="1">
    <citation type="submission" date="2022-06" db="EMBL/GenBank/DDBJ databases">
        <title>Leptospira isolates from biofilms formed at urban environments.</title>
        <authorList>
            <person name="Ribeiro P.S."/>
            <person name="Sousa T."/>
            <person name="Carvalho N."/>
            <person name="Aburjaile F."/>
            <person name="Neves F."/>
            <person name="Oliveira D."/>
            <person name="Blanco L."/>
            <person name="Lima J."/>
            <person name="Costa F."/>
            <person name="Brenig B."/>
            <person name="Soares S."/>
            <person name="Ramos R."/>
            <person name="Goes-Neto A."/>
            <person name="Matiuzzi M."/>
            <person name="Azevedo V."/>
            <person name="Ristow P."/>
        </authorList>
    </citation>
    <scope>NUCLEOTIDE SEQUENCE [LARGE SCALE GENOMIC DNA]</scope>
    <source>
        <strain evidence="1 2">VSF19</strain>
    </source>
</reference>
<comment type="caution">
    <text evidence="1">The sequence shown here is derived from an EMBL/GenBank/DDBJ whole genome shotgun (WGS) entry which is preliminary data.</text>
</comment>
<protein>
    <recommendedName>
        <fullName evidence="3">Peptidase C39-like domain-containing protein</fullName>
    </recommendedName>
</protein>
<proteinExistence type="predicted"/>
<evidence type="ECO:0000313" key="2">
    <source>
        <dbReference type="Proteomes" id="UP001208912"/>
    </source>
</evidence>
<name>A0ABT3MCT5_9LEPT</name>
<dbReference type="RefSeq" id="WP_265350115.1">
    <property type="nucleotide sequence ID" value="NZ_JAMQPL010000001.1"/>
</dbReference>
<evidence type="ECO:0000313" key="1">
    <source>
        <dbReference type="EMBL" id="MCW7524715.1"/>
    </source>
</evidence>
<keyword evidence="2" id="KW-1185">Reference proteome</keyword>